<sequence length="67" mass="7370">MALTKSSKLMFTVVFVAVVFLLSSQLAFAAPHDFIPKPMLGRKLLQYPPYNGGGYGFPPTPPYPQQP</sequence>
<name>A0AAV5ME95_9ROSI</name>
<keyword evidence="3" id="KW-1185">Reference proteome</keyword>
<evidence type="ECO:0000256" key="1">
    <source>
        <dbReference type="SAM" id="SignalP"/>
    </source>
</evidence>
<protein>
    <recommendedName>
        <fullName evidence="4">Transmembrane protein</fullName>
    </recommendedName>
</protein>
<dbReference type="EMBL" id="BPVZ01000249">
    <property type="protein sequence ID" value="GKV48220.1"/>
    <property type="molecule type" value="Genomic_DNA"/>
</dbReference>
<keyword evidence="1" id="KW-0732">Signal</keyword>
<organism evidence="2 3">
    <name type="scientific">Rubroshorea leprosula</name>
    <dbReference type="NCBI Taxonomy" id="152421"/>
    <lineage>
        <taxon>Eukaryota</taxon>
        <taxon>Viridiplantae</taxon>
        <taxon>Streptophyta</taxon>
        <taxon>Embryophyta</taxon>
        <taxon>Tracheophyta</taxon>
        <taxon>Spermatophyta</taxon>
        <taxon>Magnoliopsida</taxon>
        <taxon>eudicotyledons</taxon>
        <taxon>Gunneridae</taxon>
        <taxon>Pentapetalae</taxon>
        <taxon>rosids</taxon>
        <taxon>malvids</taxon>
        <taxon>Malvales</taxon>
        <taxon>Dipterocarpaceae</taxon>
        <taxon>Rubroshorea</taxon>
    </lineage>
</organism>
<feature type="chain" id="PRO_5043484355" description="Transmembrane protein" evidence="1">
    <location>
        <begin position="30"/>
        <end position="67"/>
    </location>
</feature>
<evidence type="ECO:0000313" key="3">
    <source>
        <dbReference type="Proteomes" id="UP001054252"/>
    </source>
</evidence>
<comment type="caution">
    <text evidence="2">The sequence shown here is derived from an EMBL/GenBank/DDBJ whole genome shotgun (WGS) entry which is preliminary data.</text>
</comment>
<dbReference type="AlphaFoldDB" id="A0AAV5ME95"/>
<accession>A0AAV5ME95</accession>
<feature type="signal peptide" evidence="1">
    <location>
        <begin position="1"/>
        <end position="29"/>
    </location>
</feature>
<proteinExistence type="predicted"/>
<evidence type="ECO:0000313" key="2">
    <source>
        <dbReference type="EMBL" id="GKV48220.1"/>
    </source>
</evidence>
<gene>
    <name evidence="2" type="ORF">SLEP1_g55046</name>
</gene>
<evidence type="ECO:0008006" key="4">
    <source>
        <dbReference type="Google" id="ProtNLM"/>
    </source>
</evidence>
<dbReference type="Proteomes" id="UP001054252">
    <property type="component" value="Unassembled WGS sequence"/>
</dbReference>
<reference evidence="2 3" key="1">
    <citation type="journal article" date="2021" name="Commun. Biol.">
        <title>The genome of Shorea leprosula (Dipterocarpaceae) highlights the ecological relevance of drought in aseasonal tropical rainforests.</title>
        <authorList>
            <person name="Ng K.K.S."/>
            <person name="Kobayashi M.J."/>
            <person name="Fawcett J.A."/>
            <person name="Hatakeyama M."/>
            <person name="Paape T."/>
            <person name="Ng C.H."/>
            <person name="Ang C.C."/>
            <person name="Tnah L.H."/>
            <person name="Lee C.T."/>
            <person name="Nishiyama T."/>
            <person name="Sese J."/>
            <person name="O'Brien M.J."/>
            <person name="Copetti D."/>
            <person name="Mohd Noor M.I."/>
            <person name="Ong R.C."/>
            <person name="Putra M."/>
            <person name="Sireger I.Z."/>
            <person name="Indrioko S."/>
            <person name="Kosugi Y."/>
            <person name="Izuno A."/>
            <person name="Isagi Y."/>
            <person name="Lee S.L."/>
            <person name="Shimizu K.K."/>
        </authorList>
    </citation>
    <scope>NUCLEOTIDE SEQUENCE [LARGE SCALE GENOMIC DNA]</scope>
    <source>
        <strain evidence="2">214</strain>
    </source>
</reference>